<dbReference type="InterPro" id="IPR046433">
    <property type="entry name" value="ActCoA_hydro"/>
</dbReference>
<dbReference type="InterPro" id="IPR037171">
    <property type="entry name" value="NagB/RpiA_transferase-like"/>
</dbReference>
<reference evidence="2 3" key="1">
    <citation type="submission" date="2015-12" db="EMBL/GenBank/DDBJ databases">
        <authorList>
            <person name="Shamseldin A."/>
            <person name="Moawad H."/>
            <person name="Abd El-Rahim W.M."/>
            <person name="Sadowsky M.J."/>
        </authorList>
    </citation>
    <scope>NUCLEOTIDE SEQUENCE [LARGE SCALE GENOMIC DNA]</scope>
    <source>
        <strain evidence="2 3">JC234</strain>
    </source>
</reference>
<dbReference type="PANTHER" id="PTHR21432">
    <property type="entry name" value="ACETYL-COA HYDROLASE-RELATED"/>
    <property type="match status" value="1"/>
</dbReference>
<dbReference type="InterPro" id="IPR038460">
    <property type="entry name" value="AcetylCoA_hyd_C_sf"/>
</dbReference>
<dbReference type="Pfam" id="PF13336">
    <property type="entry name" value="AcetylCoA_hyd_C"/>
    <property type="match status" value="1"/>
</dbReference>
<organism evidence="2 3">
    <name type="scientific">Hoeflea olei</name>
    <dbReference type="NCBI Taxonomy" id="1480615"/>
    <lineage>
        <taxon>Bacteria</taxon>
        <taxon>Pseudomonadati</taxon>
        <taxon>Pseudomonadota</taxon>
        <taxon>Alphaproteobacteria</taxon>
        <taxon>Hyphomicrobiales</taxon>
        <taxon>Rhizobiaceae</taxon>
        <taxon>Hoeflea</taxon>
    </lineage>
</organism>
<sequence length="624" mass="67913">MTAGKTLADDAVLRDRDADALARRIIDRTGGQIRLALPLGLGKANGIVNALTRAACEDPSVSMVILTALTLQRPKAKSELERRFLEPAGDRLFGRYEPLLYARMIEEGTLPANIEVREFFFQAGRWLGNSYAQRHYISANYTHAFDYLIDFRPNVVAQLVARAADGSLSLSCNTDITVDLLKARREGRADFCLAVEVNEGLPFMPGPALIPAGEVDMVYEPETSFEPFSVVRRPVSLEDMAIGLHVSQLVPDGGTLQIGIGSIGDAIAEALLLRHRENASYLPLVQASPFAQAGPNSHHAPFEVGLYAVTEMLVGGILELFEAGIIRREVDGAAIHAGFFLECRDFYRKLRDMPADQRARIAMMPVSFTNSLYGDEQAKRAARRDARFVNNAMIVTCLGAVVSDGIEGGQVVSGVGGQFNFVEQAAALEGGRSIMTLHATRSSGGRTVSNIRWAYPHETVPRHFRDIVVTEYGVADLRGKTDEQCIAAMIGIADSRFQKELVGSARKAGKIAPDFEIPADARNNTPERLGRWLKPARRDGVLKAFPFGTDFNETEQRLLPALALLKNASASWSSLVRLAARGLTAPADAACLERLGIRECSTLTERVYRLLVSGAIAESAADTA</sequence>
<gene>
    <name evidence="2" type="ORF">AWJ14_10840</name>
</gene>
<dbReference type="Gene3D" id="3.40.1080.10">
    <property type="entry name" value="Glutaconate Coenzyme A-transferase"/>
    <property type="match status" value="1"/>
</dbReference>
<dbReference type="SUPFAM" id="SSF100950">
    <property type="entry name" value="NagB/RpiA/CoA transferase-like"/>
    <property type="match status" value="1"/>
</dbReference>
<protein>
    <recommendedName>
        <fullName evidence="1">Acetyl-CoA hydrolase/transferase C-terminal domain-containing protein</fullName>
    </recommendedName>
</protein>
<keyword evidence="3" id="KW-1185">Reference proteome</keyword>
<dbReference type="Gene3D" id="3.40.1080.20">
    <property type="entry name" value="Acetyl-CoA hydrolase/transferase C-terminal domain"/>
    <property type="match status" value="1"/>
</dbReference>
<dbReference type="Proteomes" id="UP000094795">
    <property type="component" value="Unassembled WGS sequence"/>
</dbReference>
<accession>A0A1C1Z1R4</accession>
<evidence type="ECO:0000313" key="2">
    <source>
        <dbReference type="EMBL" id="OCW59669.1"/>
    </source>
</evidence>
<dbReference type="OrthoDB" id="9801795at2"/>
<dbReference type="PANTHER" id="PTHR21432:SF20">
    <property type="entry name" value="ACETYL-COA HYDROLASE"/>
    <property type="match status" value="1"/>
</dbReference>
<dbReference type="Gene3D" id="3.30.750.70">
    <property type="entry name" value="4-hydroxybutyrate coenzyme like domains"/>
    <property type="match status" value="1"/>
</dbReference>
<dbReference type="STRING" id="1480615.AWJ14_10840"/>
<evidence type="ECO:0000313" key="3">
    <source>
        <dbReference type="Proteomes" id="UP000094795"/>
    </source>
</evidence>
<feature type="domain" description="Acetyl-CoA hydrolase/transferase C-terminal" evidence="1">
    <location>
        <begin position="347"/>
        <end position="503"/>
    </location>
</feature>
<evidence type="ECO:0000259" key="1">
    <source>
        <dbReference type="Pfam" id="PF13336"/>
    </source>
</evidence>
<dbReference type="AlphaFoldDB" id="A0A1C1Z1R4"/>
<dbReference type="EMBL" id="LQZT01000001">
    <property type="protein sequence ID" value="OCW59669.1"/>
    <property type="molecule type" value="Genomic_DNA"/>
</dbReference>
<name>A0A1C1Z1R4_9HYPH</name>
<dbReference type="GO" id="GO:0008775">
    <property type="term" value="F:acetate CoA-transferase activity"/>
    <property type="evidence" value="ECO:0007669"/>
    <property type="project" value="InterPro"/>
</dbReference>
<dbReference type="GO" id="GO:0006083">
    <property type="term" value="P:acetate metabolic process"/>
    <property type="evidence" value="ECO:0007669"/>
    <property type="project" value="InterPro"/>
</dbReference>
<dbReference type="InterPro" id="IPR026888">
    <property type="entry name" value="AcetylCoA_hyd_C"/>
</dbReference>
<comment type="caution">
    <text evidence="2">The sequence shown here is derived from an EMBL/GenBank/DDBJ whole genome shotgun (WGS) entry which is preliminary data.</text>
</comment>
<proteinExistence type="predicted"/>